<reference evidence="2 3" key="1">
    <citation type="journal article" date="2005" name="Int. J. Syst. Evol. Microbiol.">
        <title>Bacillus cibi sp. nov., isolated from jeotgal, a traditional Korean fermented seafood.</title>
        <authorList>
            <person name="Yoon J.H."/>
            <person name="Lee C.H."/>
            <person name="Oh T.K."/>
        </authorList>
    </citation>
    <scope>NUCLEOTIDE SEQUENCE [LARGE SCALE GENOMIC DNA]</scope>
    <source>
        <strain evidence="2 3">DSM 16189</strain>
    </source>
</reference>
<evidence type="ECO:0000313" key="2">
    <source>
        <dbReference type="EMBL" id="KEZ47603.1"/>
    </source>
</evidence>
<comment type="caution">
    <text evidence="2">The sequence shown here is derived from an EMBL/GenBank/DDBJ whole genome shotgun (WGS) entry which is preliminary data.</text>
</comment>
<sequence>MLKALYLNCSLKKGSEPSNTESLMRQSQKHLENEGVQTEEIRISDYNLAFGMAEDLGRGDEWPLILKKIAEADIVVIGTPLWLGEKSSIAALVMERLYASSSETNEKGQSIYYNKVGGVAVTGNEDGAKEASRSILYGLQHIGFLIPPNADVYWVGEAGPGPSYMEAGKENAFTIKNTRTMSMNLVHLARLLNEHPIPAAGNTL</sequence>
<dbReference type="Gene3D" id="3.40.50.360">
    <property type="match status" value="1"/>
</dbReference>
<dbReference type="Proteomes" id="UP000028549">
    <property type="component" value="Unassembled WGS sequence"/>
</dbReference>
<dbReference type="STRING" id="246786.GS18_0219695"/>
<accession>A0A084GJU1</accession>
<name>A0A084GJU1_METID</name>
<evidence type="ECO:0000313" key="3">
    <source>
        <dbReference type="Proteomes" id="UP000028549"/>
    </source>
</evidence>
<dbReference type="EMBL" id="JNVC02000019">
    <property type="protein sequence ID" value="KEZ47603.1"/>
    <property type="molecule type" value="Genomic_DNA"/>
</dbReference>
<organism evidence="2 3">
    <name type="scientific">Metabacillus indicus</name>
    <name type="common">Bacillus indicus</name>
    <dbReference type="NCBI Taxonomy" id="246786"/>
    <lineage>
        <taxon>Bacteria</taxon>
        <taxon>Bacillati</taxon>
        <taxon>Bacillota</taxon>
        <taxon>Bacilli</taxon>
        <taxon>Bacillales</taxon>
        <taxon>Bacillaceae</taxon>
        <taxon>Metabacillus</taxon>
    </lineage>
</organism>
<protein>
    <recommendedName>
        <fullName evidence="1">NADPH-dependent FMN reductase-like domain-containing protein</fullName>
    </recommendedName>
</protein>
<dbReference type="InterPro" id="IPR029039">
    <property type="entry name" value="Flavoprotein-like_sf"/>
</dbReference>
<dbReference type="GO" id="GO:0016491">
    <property type="term" value="F:oxidoreductase activity"/>
    <property type="evidence" value="ECO:0007669"/>
    <property type="project" value="InterPro"/>
</dbReference>
<dbReference type="Pfam" id="PF03358">
    <property type="entry name" value="FMN_red"/>
    <property type="match status" value="1"/>
</dbReference>
<gene>
    <name evidence="2" type="ORF">GS18_0219695</name>
</gene>
<dbReference type="RefSeq" id="WP_029567151.1">
    <property type="nucleotide sequence ID" value="NZ_CP176757.1"/>
</dbReference>
<dbReference type="AlphaFoldDB" id="A0A084GJU1"/>
<evidence type="ECO:0000259" key="1">
    <source>
        <dbReference type="Pfam" id="PF03358"/>
    </source>
</evidence>
<dbReference type="InterPro" id="IPR005025">
    <property type="entry name" value="FMN_Rdtase-like_dom"/>
</dbReference>
<dbReference type="SUPFAM" id="SSF52218">
    <property type="entry name" value="Flavoproteins"/>
    <property type="match status" value="1"/>
</dbReference>
<dbReference type="OrthoDB" id="8853249at2"/>
<feature type="domain" description="NADPH-dependent FMN reductase-like" evidence="1">
    <location>
        <begin position="3"/>
        <end position="152"/>
    </location>
</feature>
<proteinExistence type="predicted"/>
<keyword evidence="3" id="KW-1185">Reference proteome</keyword>